<name>A0AAF0YCV5_9TREE</name>
<feature type="chain" id="PRO_5042272669" evidence="1">
    <location>
        <begin position="19"/>
        <end position="127"/>
    </location>
</feature>
<dbReference type="RefSeq" id="XP_062630419.1">
    <property type="nucleotide sequence ID" value="XM_062774435.1"/>
</dbReference>
<dbReference type="EMBL" id="CP086719">
    <property type="protein sequence ID" value="WOO84393.1"/>
    <property type="molecule type" value="Genomic_DNA"/>
</dbReference>
<proteinExistence type="predicted"/>
<evidence type="ECO:0000313" key="3">
    <source>
        <dbReference type="Proteomes" id="UP000827549"/>
    </source>
</evidence>
<accession>A0AAF0YCV5</accession>
<evidence type="ECO:0000313" key="2">
    <source>
        <dbReference type="EMBL" id="WOO84393.1"/>
    </source>
</evidence>
<feature type="signal peptide" evidence="1">
    <location>
        <begin position="1"/>
        <end position="18"/>
    </location>
</feature>
<gene>
    <name evidence="2" type="ORF">LOC62_06G007914</name>
</gene>
<dbReference type="AlphaFoldDB" id="A0AAF0YCV5"/>
<keyword evidence="3" id="KW-1185">Reference proteome</keyword>
<evidence type="ECO:0000256" key="1">
    <source>
        <dbReference type="SAM" id="SignalP"/>
    </source>
</evidence>
<protein>
    <submittedName>
        <fullName evidence="2">Uncharacterized protein</fullName>
    </submittedName>
</protein>
<organism evidence="2 3">
    <name type="scientific">Vanrija pseudolonga</name>
    <dbReference type="NCBI Taxonomy" id="143232"/>
    <lineage>
        <taxon>Eukaryota</taxon>
        <taxon>Fungi</taxon>
        <taxon>Dikarya</taxon>
        <taxon>Basidiomycota</taxon>
        <taxon>Agaricomycotina</taxon>
        <taxon>Tremellomycetes</taxon>
        <taxon>Trichosporonales</taxon>
        <taxon>Trichosporonaceae</taxon>
        <taxon>Vanrija</taxon>
    </lineage>
</organism>
<reference evidence="2" key="1">
    <citation type="submission" date="2023-10" db="EMBL/GenBank/DDBJ databases">
        <authorList>
            <person name="Noh H."/>
        </authorList>
    </citation>
    <scope>NUCLEOTIDE SEQUENCE</scope>
    <source>
        <strain evidence="2">DUCC4014</strain>
    </source>
</reference>
<dbReference type="GeneID" id="87811084"/>
<keyword evidence="1" id="KW-0732">Signal</keyword>
<sequence>MILIQAFALLATIAPALGLQMWDRCNNNFGVCDTTSHCKYYKGSPSKGYCPGLPDNVQCCWAPSCFDPRACPVKPVTGRCPGGSDNLYCPGYGAICMDPKECTGVLGGTVLDGFCPGGQNNKLCRFK</sequence>
<dbReference type="Proteomes" id="UP000827549">
    <property type="component" value="Chromosome 6"/>
</dbReference>